<accession>A0A5P1F0Z1</accession>
<dbReference type="Proteomes" id="UP000243459">
    <property type="component" value="Chromosome 4"/>
</dbReference>
<evidence type="ECO:0000313" key="1">
    <source>
        <dbReference type="EMBL" id="ONK71852.1"/>
    </source>
</evidence>
<gene>
    <name evidence="1" type="ORF">A4U43_C04F13050</name>
</gene>
<organism evidence="1 2">
    <name type="scientific">Asparagus officinalis</name>
    <name type="common">Garden asparagus</name>
    <dbReference type="NCBI Taxonomy" id="4686"/>
    <lineage>
        <taxon>Eukaryota</taxon>
        <taxon>Viridiplantae</taxon>
        <taxon>Streptophyta</taxon>
        <taxon>Embryophyta</taxon>
        <taxon>Tracheophyta</taxon>
        <taxon>Spermatophyta</taxon>
        <taxon>Magnoliopsida</taxon>
        <taxon>Liliopsida</taxon>
        <taxon>Asparagales</taxon>
        <taxon>Asparagaceae</taxon>
        <taxon>Asparagoideae</taxon>
        <taxon>Asparagus</taxon>
    </lineage>
</organism>
<evidence type="ECO:0000313" key="2">
    <source>
        <dbReference type="Proteomes" id="UP000243459"/>
    </source>
</evidence>
<sequence>MITSGDLLYQMPINVVVVGFAWGEEAKFKGTSLETMVWFPVMDWPWEIISVAEESTAITSSEIRRKWRISEKEGDLVCFGLHFGPMTGSEELAMSLDIRGQGTGRPTQGFIGPLAEITVDNSATCLYR</sequence>
<protein>
    <submittedName>
        <fullName evidence="1">Uncharacterized protein</fullName>
    </submittedName>
</protein>
<dbReference type="Gramene" id="ONK71852">
    <property type="protein sequence ID" value="ONK71852"/>
    <property type="gene ID" value="A4U43_C04F13050"/>
</dbReference>
<name>A0A5P1F0Z1_ASPOF</name>
<dbReference type="EMBL" id="CM007384">
    <property type="protein sequence ID" value="ONK71852.1"/>
    <property type="molecule type" value="Genomic_DNA"/>
</dbReference>
<keyword evidence="2" id="KW-1185">Reference proteome</keyword>
<dbReference type="AlphaFoldDB" id="A0A5P1F0Z1"/>
<reference evidence="2" key="1">
    <citation type="journal article" date="2017" name="Nat. Commun.">
        <title>The asparagus genome sheds light on the origin and evolution of a young Y chromosome.</title>
        <authorList>
            <person name="Harkess A."/>
            <person name="Zhou J."/>
            <person name="Xu C."/>
            <person name="Bowers J.E."/>
            <person name="Van der Hulst R."/>
            <person name="Ayyampalayam S."/>
            <person name="Mercati F."/>
            <person name="Riccardi P."/>
            <person name="McKain M.R."/>
            <person name="Kakrana A."/>
            <person name="Tang H."/>
            <person name="Ray J."/>
            <person name="Groenendijk J."/>
            <person name="Arikit S."/>
            <person name="Mathioni S.M."/>
            <person name="Nakano M."/>
            <person name="Shan H."/>
            <person name="Telgmann-Rauber A."/>
            <person name="Kanno A."/>
            <person name="Yue Z."/>
            <person name="Chen H."/>
            <person name="Li W."/>
            <person name="Chen Y."/>
            <person name="Xu X."/>
            <person name="Zhang Y."/>
            <person name="Luo S."/>
            <person name="Chen H."/>
            <person name="Gao J."/>
            <person name="Mao Z."/>
            <person name="Pires J.C."/>
            <person name="Luo M."/>
            <person name="Kudrna D."/>
            <person name="Wing R.A."/>
            <person name="Meyers B.C."/>
            <person name="Yi K."/>
            <person name="Kong H."/>
            <person name="Lavrijsen P."/>
            <person name="Sunseri F."/>
            <person name="Falavigna A."/>
            <person name="Ye Y."/>
            <person name="Leebens-Mack J.H."/>
            <person name="Chen G."/>
        </authorList>
    </citation>
    <scope>NUCLEOTIDE SEQUENCE [LARGE SCALE GENOMIC DNA]</scope>
    <source>
        <strain evidence="2">cv. DH0086</strain>
    </source>
</reference>
<proteinExistence type="predicted"/>